<name>A0ABT5F8A0_9GAMM</name>
<evidence type="ECO:0000313" key="2">
    <source>
        <dbReference type="Proteomes" id="UP001528411"/>
    </source>
</evidence>
<dbReference type="EMBL" id="JAQOMS010000002">
    <property type="protein sequence ID" value="MDC2887760.1"/>
    <property type="molecule type" value="Genomic_DNA"/>
</dbReference>
<proteinExistence type="predicted"/>
<dbReference type="RefSeq" id="WP_272179556.1">
    <property type="nucleotide sequence ID" value="NZ_JAQOMS010000002.1"/>
</dbReference>
<sequence length="52" mass="5789">MVEPKVYFEFTSVTMATLNDIFELQLRQVLSALNLTKTQQSIVPLNGVSSSV</sequence>
<reference evidence="1 2" key="1">
    <citation type="submission" date="2023-01" db="EMBL/GenBank/DDBJ databases">
        <title>Psychrosphaera sp. nov., isolated from marine algae.</title>
        <authorList>
            <person name="Bayburt H."/>
            <person name="Choi B.J."/>
            <person name="Kim J.M."/>
            <person name="Choi D.G."/>
            <person name="Jeon C.O."/>
        </authorList>
    </citation>
    <scope>NUCLEOTIDE SEQUENCE [LARGE SCALE GENOMIC DNA]</scope>
    <source>
        <strain evidence="1 2">G1-22</strain>
    </source>
</reference>
<gene>
    <name evidence="1" type="ORF">PN838_01455</name>
</gene>
<accession>A0ABT5F8A0</accession>
<dbReference type="Proteomes" id="UP001528411">
    <property type="component" value="Unassembled WGS sequence"/>
</dbReference>
<protein>
    <submittedName>
        <fullName evidence="1">Uncharacterized protein</fullName>
    </submittedName>
</protein>
<evidence type="ECO:0000313" key="1">
    <source>
        <dbReference type="EMBL" id="MDC2887760.1"/>
    </source>
</evidence>
<organism evidence="1 2">
    <name type="scientific">Psychrosphaera algicola</name>
    <dbReference type="NCBI Taxonomy" id="3023714"/>
    <lineage>
        <taxon>Bacteria</taxon>
        <taxon>Pseudomonadati</taxon>
        <taxon>Pseudomonadota</taxon>
        <taxon>Gammaproteobacteria</taxon>
        <taxon>Alteromonadales</taxon>
        <taxon>Pseudoalteromonadaceae</taxon>
        <taxon>Psychrosphaera</taxon>
    </lineage>
</organism>
<comment type="caution">
    <text evidence="1">The sequence shown here is derived from an EMBL/GenBank/DDBJ whole genome shotgun (WGS) entry which is preliminary data.</text>
</comment>
<keyword evidence="2" id="KW-1185">Reference proteome</keyword>